<evidence type="ECO:0000256" key="7">
    <source>
        <dbReference type="ARBA" id="ARBA00023136"/>
    </source>
</evidence>
<evidence type="ECO:0000256" key="3">
    <source>
        <dbReference type="ARBA" id="ARBA00022475"/>
    </source>
</evidence>
<dbReference type="EMBL" id="JAEINI020000012">
    <property type="protein sequence ID" value="MCB5227988.1"/>
    <property type="molecule type" value="Genomic_DNA"/>
</dbReference>
<feature type="transmembrane region" description="Helical" evidence="9">
    <location>
        <begin position="115"/>
        <end position="132"/>
    </location>
</feature>
<dbReference type="RefSeq" id="WP_226752048.1">
    <property type="nucleotide sequence ID" value="NZ_JAEINI020000012.1"/>
</dbReference>
<keyword evidence="11" id="KW-1185">Reference proteome</keyword>
<evidence type="ECO:0000313" key="10">
    <source>
        <dbReference type="EMBL" id="MCB5227988.1"/>
    </source>
</evidence>
<dbReference type="Pfam" id="PF04143">
    <property type="entry name" value="Sulf_transp"/>
    <property type="match status" value="1"/>
</dbReference>
<evidence type="ECO:0000313" key="11">
    <source>
        <dbReference type="Proteomes" id="UP000633814"/>
    </source>
</evidence>
<feature type="transmembrane region" description="Helical" evidence="9">
    <location>
        <begin position="48"/>
        <end position="68"/>
    </location>
</feature>
<keyword evidence="3" id="KW-1003">Cell membrane</keyword>
<gene>
    <name evidence="10" type="ORF">JAO78_014330</name>
</gene>
<organism evidence="10 11">
    <name type="scientific">Alishewanella maricola</name>
    <dbReference type="NCBI Taxonomy" id="2795740"/>
    <lineage>
        <taxon>Bacteria</taxon>
        <taxon>Pseudomonadati</taxon>
        <taxon>Pseudomonadota</taxon>
        <taxon>Gammaproteobacteria</taxon>
        <taxon>Alteromonadales</taxon>
        <taxon>Alteromonadaceae</taxon>
        <taxon>Alishewanella</taxon>
    </lineage>
</organism>
<comment type="subcellular location">
    <subcellularLocation>
        <location evidence="1">Cell inner membrane</location>
        <topology evidence="1">Multi-pass membrane protein</topology>
    </subcellularLocation>
</comment>
<evidence type="ECO:0000256" key="9">
    <source>
        <dbReference type="SAM" id="Phobius"/>
    </source>
</evidence>
<comment type="caution">
    <text evidence="10">The sequence shown here is derived from an EMBL/GenBank/DDBJ whole genome shotgun (WGS) entry which is preliminary data.</text>
</comment>
<accession>A0ABS8C6M7</accession>
<keyword evidence="6 9" id="KW-1133">Transmembrane helix</keyword>
<feature type="transmembrane region" description="Helical" evidence="9">
    <location>
        <begin position="83"/>
        <end position="108"/>
    </location>
</feature>
<sequence length="133" mass="13742">MENFTPISALIGGSLIGFGALLMMTMLGRIAGISGIASQLIFERDGRGWRFAFVAGLLVAPLLVSFFMQDLTFTTPDLNTKTLIAGLLVGLGTGWGSGCTSGHGVCGIGRLSPRSISATLVFMAAGVLVASLF</sequence>
<evidence type="ECO:0000256" key="5">
    <source>
        <dbReference type="ARBA" id="ARBA00022692"/>
    </source>
</evidence>
<proteinExistence type="inferred from homology"/>
<evidence type="ECO:0000256" key="1">
    <source>
        <dbReference type="ARBA" id="ARBA00004429"/>
    </source>
</evidence>
<keyword evidence="2" id="KW-0813">Transport</keyword>
<evidence type="ECO:0000256" key="6">
    <source>
        <dbReference type="ARBA" id="ARBA00022989"/>
    </source>
</evidence>
<dbReference type="PANTHER" id="PTHR30574:SF1">
    <property type="entry name" value="SULPHUR TRANSPORT DOMAIN-CONTAINING PROTEIN"/>
    <property type="match status" value="1"/>
</dbReference>
<reference evidence="10 11" key="1">
    <citation type="submission" date="2021-10" db="EMBL/GenBank/DDBJ databases">
        <title>Alishewanella koreense sp. nov. isolated from seawater of southwestern coast in South Korea and the proposal for the reclassification of Rheinheimera perlucida and Rheinheimera tuosuensis as Arsukibacterium perlucida and Arsukibacterium tuosuensis.</title>
        <authorList>
            <person name="Kim K.H."/>
            <person name="Ruan W."/>
            <person name="Kim K.R."/>
            <person name="Baek J.H."/>
            <person name="Jeon C.O."/>
        </authorList>
    </citation>
    <scope>NUCLEOTIDE SEQUENCE [LARGE SCALE GENOMIC DNA]</scope>
    <source>
        <strain evidence="10 11">16-MA</strain>
    </source>
</reference>
<dbReference type="PANTHER" id="PTHR30574">
    <property type="entry name" value="INNER MEMBRANE PROTEIN YEDE"/>
    <property type="match status" value="1"/>
</dbReference>
<dbReference type="Proteomes" id="UP000633814">
    <property type="component" value="Unassembled WGS sequence"/>
</dbReference>
<evidence type="ECO:0000256" key="8">
    <source>
        <dbReference type="ARBA" id="ARBA00035655"/>
    </source>
</evidence>
<dbReference type="InterPro" id="IPR007272">
    <property type="entry name" value="Sulf_transp_TsuA/YedE"/>
</dbReference>
<keyword evidence="5 9" id="KW-0812">Transmembrane</keyword>
<feature type="transmembrane region" description="Helical" evidence="9">
    <location>
        <begin position="6"/>
        <end position="27"/>
    </location>
</feature>
<protein>
    <submittedName>
        <fullName evidence="10">YeeE/YedE family protein</fullName>
    </submittedName>
</protein>
<keyword evidence="7 9" id="KW-0472">Membrane</keyword>
<evidence type="ECO:0000256" key="2">
    <source>
        <dbReference type="ARBA" id="ARBA00022448"/>
    </source>
</evidence>
<comment type="similarity">
    <text evidence="8">Belongs to the TsuA/YedE (TC 9.B.102) family.</text>
</comment>
<evidence type="ECO:0000256" key="4">
    <source>
        <dbReference type="ARBA" id="ARBA00022519"/>
    </source>
</evidence>
<keyword evidence="4" id="KW-0997">Cell inner membrane</keyword>
<name>A0ABS8C6M7_9ALTE</name>